<dbReference type="InterPro" id="IPR036291">
    <property type="entry name" value="NAD(P)-bd_dom_sf"/>
</dbReference>
<accession>A0A7L5DZQ8</accession>
<feature type="domain" description="DUF1731" evidence="3">
    <location>
        <begin position="254"/>
        <end position="300"/>
    </location>
</feature>
<sequence>MQQHHILITGGSGILGQQLTQSLLNKGYQVNHLSRKLGKHPQVKTFLWNVEQQQIDENCLQGIDTIVHLAGAGVADKRWTKKRKQQIIDSRTQSIRLIYQLMQRVPHQVKQVISASATGYYGDQSDELLVESSPAAHDFLGTCCMAWEKAVDEGQQLGLSITKFRTGVVLTQQGGALPQLARPIKFGVGAALGNGRQWIPWIHIQDAVNMYLEAIEGSLLPDVYNMVAPTPATNQQLTIAVAKQLRKPLWLPNVPAFLLKLLFGKMSTVVLGSTRVSAEKVQQAGFTFTYNNLTDALKNIYG</sequence>
<dbReference type="InterPro" id="IPR010099">
    <property type="entry name" value="SDR39U1"/>
</dbReference>
<feature type="domain" description="NAD-dependent epimerase/dehydratase" evidence="2">
    <location>
        <begin position="6"/>
        <end position="225"/>
    </location>
</feature>
<dbReference type="SUPFAM" id="SSF51735">
    <property type="entry name" value="NAD(P)-binding Rossmann-fold domains"/>
    <property type="match status" value="1"/>
</dbReference>
<dbReference type="KEGG" id="mrob:HH214_06355"/>
<evidence type="ECO:0000313" key="4">
    <source>
        <dbReference type="EMBL" id="QJD95519.1"/>
    </source>
</evidence>
<evidence type="ECO:0000259" key="2">
    <source>
        <dbReference type="Pfam" id="PF01370"/>
    </source>
</evidence>
<dbReference type="RefSeq" id="WP_169606527.1">
    <property type="nucleotide sequence ID" value="NZ_CP051682.1"/>
</dbReference>
<dbReference type="EMBL" id="CP051682">
    <property type="protein sequence ID" value="QJD95519.1"/>
    <property type="molecule type" value="Genomic_DNA"/>
</dbReference>
<dbReference type="InterPro" id="IPR013549">
    <property type="entry name" value="DUF1731"/>
</dbReference>
<dbReference type="AlphaFoldDB" id="A0A7L5DZQ8"/>
<name>A0A7L5DZQ8_9SPHI</name>
<dbReference type="PANTHER" id="PTHR11092:SF0">
    <property type="entry name" value="EPIMERASE FAMILY PROTEIN SDR39U1"/>
    <property type="match status" value="1"/>
</dbReference>
<reference evidence="4 5" key="1">
    <citation type="submission" date="2020-04" db="EMBL/GenBank/DDBJ databases">
        <title>Genome sequencing of novel species.</title>
        <authorList>
            <person name="Heo J."/>
            <person name="Kim S.-J."/>
            <person name="Kim J.-S."/>
            <person name="Hong S.-B."/>
            <person name="Kwon S.-W."/>
        </authorList>
    </citation>
    <scope>NUCLEOTIDE SEQUENCE [LARGE SCALE GENOMIC DNA]</scope>
    <source>
        <strain evidence="4 5">F39-2</strain>
    </source>
</reference>
<dbReference type="NCBIfam" id="TIGR01777">
    <property type="entry name" value="yfcH"/>
    <property type="match status" value="1"/>
</dbReference>
<proteinExistence type="inferred from homology"/>
<dbReference type="PANTHER" id="PTHR11092">
    <property type="entry name" value="SUGAR NUCLEOTIDE EPIMERASE RELATED"/>
    <property type="match status" value="1"/>
</dbReference>
<dbReference type="Pfam" id="PF01370">
    <property type="entry name" value="Epimerase"/>
    <property type="match status" value="1"/>
</dbReference>
<evidence type="ECO:0000313" key="5">
    <source>
        <dbReference type="Proteomes" id="UP000503278"/>
    </source>
</evidence>
<dbReference type="Gene3D" id="3.40.50.720">
    <property type="entry name" value="NAD(P)-binding Rossmann-like Domain"/>
    <property type="match status" value="1"/>
</dbReference>
<dbReference type="Pfam" id="PF08338">
    <property type="entry name" value="DUF1731"/>
    <property type="match status" value="1"/>
</dbReference>
<keyword evidence="5" id="KW-1185">Reference proteome</keyword>
<dbReference type="Proteomes" id="UP000503278">
    <property type="component" value="Chromosome"/>
</dbReference>
<gene>
    <name evidence="4" type="ORF">HH214_06355</name>
</gene>
<organism evidence="4 5">
    <name type="scientific">Mucilaginibacter robiniae</name>
    <dbReference type="NCBI Taxonomy" id="2728022"/>
    <lineage>
        <taxon>Bacteria</taxon>
        <taxon>Pseudomonadati</taxon>
        <taxon>Bacteroidota</taxon>
        <taxon>Sphingobacteriia</taxon>
        <taxon>Sphingobacteriales</taxon>
        <taxon>Sphingobacteriaceae</taxon>
        <taxon>Mucilaginibacter</taxon>
    </lineage>
</organism>
<evidence type="ECO:0000256" key="1">
    <source>
        <dbReference type="ARBA" id="ARBA00009353"/>
    </source>
</evidence>
<evidence type="ECO:0000259" key="3">
    <source>
        <dbReference type="Pfam" id="PF08338"/>
    </source>
</evidence>
<comment type="similarity">
    <text evidence="1">Belongs to the NAD(P)-dependent epimerase/dehydratase family. SDR39U1 subfamily.</text>
</comment>
<protein>
    <submittedName>
        <fullName evidence="4">TIGR01777 family protein</fullName>
    </submittedName>
</protein>
<dbReference type="InterPro" id="IPR001509">
    <property type="entry name" value="Epimerase_deHydtase"/>
</dbReference>